<dbReference type="Proteomes" id="UP001519460">
    <property type="component" value="Unassembled WGS sequence"/>
</dbReference>
<comment type="caution">
    <text evidence="2">The sequence shown here is derived from an EMBL/GenBank/DDBJ whole genome shotgun (WGS) entry which is preliminary data.</text>
</comment>
<accession>A0ABD0J8D5</accession>
<protein>
    <submittedName>
        <fullName evidence="2">Uncharacterized protein</fullName>
    </submittedName>
</protein>
<feature type="region of interest" description="Disordered" evidence="1">
    <location>
        <begin position="1"/>
        <end position="67"/>
    </location>
</feature>
<keyword evidence="3" id="KW-1185">Reference proteome</keyword>
<dbReference type="EMBL" id="JACVVK020000570">
    <property type="protein sequence ID" value="KAK7465211.1"/>
    <property type="molecule type" value="Genomic_DNA"/>
</dbReference>
<evidence type="ECO:0000313" key="2">
    <source>
        <dbReference type="EMBL" id="KAK7465211.1"/>
    </source>
</evidence>
<dbReference type="AlphaFoldDB" id="A0ABD0J8D5"/>
<feature type="compositionally biased region" description="Low complexity" evidence="1">
    <location>
        <begin position="45"/>
        <end position="61"/>
    </location>
</feature>
<feature type="compositionally biased region" description="Low complexity" evidence="1">
    <location>
        <begin position="21"/>
        <end position="34"/>
    </location>
</feature>
<organism evidence="2 3">
    <name type="scientific">Batillaria attramentaria</name>
    <dbReference type="NCBI Taxonomy" id="370345"/>
    <lineage>
        <taxon>Eukaryota</taxon>
        <taxon>Metazoa</taxon>
        <taxon>Spiralia</taxon>
        <taxon>Lophotrochozoa</taxon>
        <taxon>Mollusca</taxon>
        <taxon>Gastropoda</taxon>
        <taxon>Caenogastropoda</taxon>
        <taxon>Sorbeoconcha</taxon>
        <taxon>Cerithioidea</taxon>
        <taxon>Batillariidae</taxon>
        <taxon>Batillaria</taxon>
    </lineage>
</organism>
<evidence type="ECO:0000313" key="3">
    <source>
        <dbReference type="Proteomes" id="UP001519460"/>
    </source>
</evidence>
<gene>
    <name evidence="2" type="ORF">BaRGS_00037615</name>
</gene>
<sequence length="67" mass="6408">SPVTSGTTPSAGPTLSIFGQTAGPTTTAAHTGPTISLVGSDRTPPETTTTAATTTTPVGTTYSIASG</sequence>
<feature type="non-terminal residue" evidence="2">
    <location>
        <position position="1"/>
    </location>
</feature>
<name>A0ABD0J8D5_9CAEN</name>
<reference evidence="2 3" key="1">
    <citation type="journal article" date="2023" name="Sci. Data">
        <title>Genome assembly of the Korean intertidal mud-creeper Batillaria attramentaria.</title>
        <authorList>
            <person name="Patra A.K."/>
            <person name="Ho P.T."/>
            <person name="Jun S."/>
            <person name="Lee S.J."/>
            <person name="Kim Y."/>
            <person name="Won Y.J."/>
        </authorList>
    </citation>
    <scope>NUCLEOTIDE SEQUENCE [LARGE SCALE GENOMIC DNA]</scope>
    <source>
        <strain evidence="2">Wonlab-2016</strain>
    </source>
</reference>
<feature type="compositionally biased region" description="Polar residues" evidence="1">
    <location>
        <begin position="1"/>
        <end position="19"/>
    </location>
</feature>
<evidence type="ECO:0000256" key="1">
    <source>
        <dbReference type="SAM" id="MobiDB-lite"/>
    </source>
</evidence>
<proteinExistence type="predicted"/>